<evidence type="ECO:0000256" key="2">
    <source>
        <dbReference type="ARBA" id="ARBA00022553"/>
    </source>
</evidence>
<evidence type="ECO:0000256" key="7">
    <source>
        <dbReference type="PROSITE-ProRule" id="PRU00423"/>
    </source>
</evidence>
<dbReference type="EMBL" id="FXTI01000007">
    <property type="protein sequence ID" value="SMO77810.1"/>
    <property type="molecule type" value="Genomic_DNA"/>
</dbReference>
<evidence type="ECO:0000256" key="3">
    <source>
        <dbReference type="ARBA" id="ARBA00022597"/>
    </source>
</evidence>
<dbReference type="AlphaFoldDB" id="A0A521E3S9"/>
<evidence type="ECO:0000256" key="4">
    <source>
        <dbReference type="ARBA" id="ARBA00022679"/>
    </source>
</evidence>
<evidence type="ECO:0000313" key="10">
    <source>
        <dbReference type="Proteomes" id="UP000315636"/>
    </source>
</evidence>
<sequence length="112" mass="12431">MKKPLRVLIICGLGGTSHLLAKKVKEAAQRRNISFDVEAGSILDFRNRLTQFEVLLLEPQVRHMKKELQSVAKRDGIALGAVDPRSFATMDGDAVLDQILHLLKADLEINQG</sequence>
<dbReference type="InterPro" id="IPR013012">
    <property type="entry name" value="PTS_EIIB_3"/>
</dbReference>
<dbReference type="Proteomes" id="UP000315636">
    <property type="component" value="Unassembled WGS sequence"/>
</dbReference>
<dbReference type="Gene3D" id="3.40.50.2300">
    <property type="match status" value="1"/>
</dbReference>
<reference evidence="9 10" key="1">
    <citation type="submission" date="2017-05" db="EMBL/GenBank/DDBJ databases">
        <authorList>
            <person name="Varghese N."/>
            <person name="Submissions S."/>
        </authorList>
    </citation>
    <scope>NUCLEOTIDE SEQUENCE [LARGE SCALE GENOMIC DNA]</scope>
    <source>
        <strain evidence="9 10">DSM 45474</strain>
    </source>
</reference>
<dbReference type="InterPro" id="IPR051819">
    <property type="entry name" value="PTS_sugar-specific_EIIB"/>
</dbReference>
<name>A0A521E3S9_9BACL</name>
<protein>
    <submittedName>
        <fullName evidence="9">PTS system, cellobiose-specific IIB component</fullName>
    </submittedName>
</protein>
<dbReference type="InterPro" id="IPR003501">
    <property type="entry name" value="PTS_EIIB_2/3"/>
</dbReference>
<dbReference type="GO" id="GO:0009401">
    <property type="term" value="P:phosphoenolpyruvate-dependent sugar phosphotransferase system"/>
    <property type="evidence" value="ECO:0007669"/>
    <property type="project" value="UniProtKB-KW"/>
</dbReference>
<keyword evidence="4" id="KW-0808">Transferase</keyword>
<keyword evidence="6" id="KW-0418">Kinase</keyword>
<keyword evidence="1" id="KW-0813">Transport</keyword>
<proteinExistence type="predicted"/>
<feature type="modified residue" description="Phosphocysteine; by EIIA" evidence="7">
    <location>
        <position position="11"/>
    </location>
</feature>
<keyword evidence="3" id="KW-0762">Sugar transport</keyword>
<dbReference type="GO" id="GO:0008982">
    <property type="term" value="F:protein-N(PI)-phosphohistidine-sugar phosphotransferase activity"/>
    <property type="evidence" value="ECO:0007669"/>
    <property type="project" value="InterPro"/>
</dbReference>
<dbReference type="InterPro" id="IPR036095">
    <property type="entry name" value="PTS_EIIB-like_sf"/>
</dbReference>
<evidence type="ECO:0000256" key="5">
    <source>
        <dbReference type="ARBA" id="ARBA00022683"/>
    </source>
</evidence>
<dbReference type="SUPFAM" id="SSF52794">
    <property type="entry name" value="PTS system IIB component-like"/>
    <property type="match status" value="1"/>
</dbReference>
<accession>A0A521E3S9</accession>
<dbReference type="OrthoDB" id="9808134at2"/>
<evidence type="ECO:0000256" key="1">
    <source>
        <dbReference type="ARBA" id="ARBA00022448"/>
    </source>
</evidence>
<evidence type="ECO:0000256" key="6">
    <source>
        <dbReference type="ARBA" id="ARBA00022777"/>
    </source>
</evidence>
<keyword evidence="10" id="KW-1185">Reference proteome</keyword>
<dbReference type="GO" id="GO:0016301">
    <property type="term" value="F:kinase activity"/>
    <property type="evidence" value="ECO:0007669"/>
    <property type="project" value="UniProtKB-KW"/>
</dbReference>
<dbReference type="PANTHER" id="PTHR34581:SF2">
    <property type="entry name" value="PTS SYSTEM N,N'-DIACETYLCHITOBIOSE-SPECIFIC EIIB COMPONENT"/>
    <property type="match status" value="1"/>
</dbReference>
<dbReference type="PANTHER" id="PTHR34581">
    <property type="entry name" value="PTS SYSTEM N,N'-DIACETYLCHITOBIOSE-SPECIFIC EIIB COMPONENT"/>
    <property type="match status" value="1"/>
</dbReference>
<feature type="domain" description="PTS EIIB type-3" evidence="8">
    <location>
        <begin position="4"/>
        <end position="109"/>
    </location>
</feature>
<evidence type="ECO:0000259" key="8">
    <source>
        <dbReference type="PROSITE" id="PS51100"/>
    </source>
</evidence>
<organism evidence="9 10">
    <name type="scientific">Melghirimyces algeriensis</name>
    <dbReference type="NCBI Taxonomy" id="910412"/>
    <lineage>
        <taxon>Bacteria</taxon>
        <taxon>Bacillati</taxon>
        <taxon>Bacillota</taxon>
        <taxon>Bacilli</taxon>
        <taxon>Bacillales</taxon>
        <taxon>Thermoactinomycetaceae</taxon>
        <taxon>Melghirimyces</taxon>
    </lineage>
</organism>
<evidence type="ECO:0000313" key="9">
    <source>
        <dbReference type="EMBL" id="SMO77810.1"/>
    </source>
</evidence>
<gene>
    <name evidence="9" type="ORF">SAMN06264849_107126</name>
</gene>
<dbReference type="Pfam" id="PF02302">
    <property type="entry name" value="PTS_IIB"/>
    <property type="match status" value="1"/>
</dbReference>
<dbReference type="PROSITE" id="PS51100">
    <property type="entry name" value="PTS_EIIB_TYPE_3"/>
    <property type="match status" value="1"/>
</dbReference>
<dbReference type="RefSeq" id="WP_142505932.1">
    <property type="nucleotide sequence ID" value="NZ_FXTI01000007.1"/>
</dbReference>
<keyword evidence="5" id="KW-0598">Phosphotransferase system</keyword>
<keyword evidence="2" id="KW-0597">Phosphoprotein</keyword>